<evidence type="ECO:0000256" key="1">
    <source>
        <dbReference type="SAM" id="Phobius"/>
    </source>
</evidence>
<protein>
    <submittedName>
        <fullName evidence="2">Uncharacterized protein</fullName>
    </submittedName>
</protein>
<reference evidence="2 3" key="1">
    <citation type="journal article" date="2013" name="Curr. Biol.">
        <title>The Genome of the Foraminiferan Reticulomyxa filosa.</title>
        <authorList>
            <person name="Glockner G."/>
            <person name="Hulsmann N."/>
            <person name="Schleicher M."/>
            <person name="Noegel A.A."/>
            <person name="Eichinger L."/>
            <person name="Gallinger C."/>
            <person name="Pawlowski J."/>
            <person name="Sierra R."/>
            <person name="Euteneuer U."/>
            <person name="Pillet L."/>
            <person name="Moustafa A."/>
            <person name="Platzer M."/>
            <person name="Groth M."/>
            <person name="Szafranski K."/>
            <person name="Schliwa M."/>
        </authorList>
    </citation>
    <scope>NUCLEOTIDE SEQUENCE [LARGE SCALE GENOMIC DNA]</scope>
</reference>
<evidence type="ECO:0000313" key="2">
    <source>
        <dbReference type="EMBL" id="ETO34329.1"/>
    </source>
</evidence>
<keyword evidence="3" id="KW-1185">Reference proteome</keyword>
<proteinExistence type="predicted"/>
<dbReference type="EMBL" id="ASPP01002663">
    <property type="protein sequence ID" value="ETO34329.1"/>
    <property type="molecule type" value="Genomic_DNA"/>
</dbReference>
<gene>
    <name evidence="2" type="ORF">RFI_02764</name>
</gene>
<organism evidence="2 3">
    <name type="scientific">Reticulomyxa filosa</name>
    <dbReference type="NCBI Taxonomy" id="46433"/>
    <lineage>
        <taxon>Eukaryota</taxon>
        <taxon>Sar</taxon>
        <taxon>Rhizaria</taxon>
        <taxon>Retaria</taxon>
        <taxon>Foraminifera</taxon>
        <taxon>Monothalamids</taxon>
        <taxon>Reticulomyxidae</taxon>
        <taxon>Reticulomyxa</taxon>
    </lineage>
</organism>
<dbReference type="AlphaFoldDB" id="X6P8C9"/>
<evidence type="ECO:0000313" key="3">
    <source>
        <dbReference type="Proteomes" id="UP000023152"/>
    </source>
</evidence>
<name>X6P8C9_RETFI</name>
<keyword evidence="1" id="KW-1133">Transmembrane helix</keyword>
<sequence>MDNSFGGASEVTEANLQKLKNSSLCGIICIFFATMNPRDWRKPFLVVMFVLLLLLFFFFALDDLPLDFFFCSEAYCNIVFSLKQVIWQLLFWRFSTSWKYS</sequence>
<feature type="transmembrane region" description="Helical" evidence="1">
    <location>
        <begin position="44"/>
        <end position="61"/>
    </location>
</feature>
<accession>X6P8C9</accession>
<keyword evidence="1" id="KW-0472">Membrane</keyword>
<comment type="caution">
    <text evidence="2">The sequence shown here is derived from an EMBL/GenBank/DDBJ whole genome shotgun (WGS) entry which is preliminary data.</text>
</comment>
<dbReference type="Proteomes" id="UP000023152">
    <property type="component" value="Unassembled WGS sequence"/>
</dbReference>
<keyword evidence="1" id="KW-0812">Transmembrane</keyword>